<protein>
    <submittedName>
        <fullName evidence="2">UDP-glucuronosyltransferase</fullName>
    </submittedName>
</protein>
<dbReference type="Proteomes" id="UP000095286">
    <property type="component" value="Unplaced"/>
</dbReference>
<dbReference type="WBParaSite" id="RSKR_0000537400.1">
    <property type="protein sequence ID" value="RSKR_0000537400.1"/>
    <property type="gene ID" value="RSKR_0000537400"/>
</dbReference>
<evidence type="ECO:0000313" key="2">
    <source>
        <dbReference type="WBParaSite" id="RSKR_0000537400.1"/>
    </source>
</evidence>
<reference evidence="2" key="1">
    <citation type="submission" date="2016-11" db="UniProtKB">
        <authorList>
            <consortium name="WormBaseParasite"/>
        </authorList>
    </citation>
    <scope>IDENTIFICATION</scope>
    <source>
        <strain evidence="2">KR3021</strain>
    </source>
</reference>
<sequence>MLKAYRLFLLIIACLSLIESYKILVYNPKFGFSHVAFASQIADILVDAGHDVVVATAEMDLDIKHKGANKARIYQIKSNPEAIEIWTKNMMKDRMWNMSDDAVSQFEIFRTFYHAQALMRSVIIKDEELTKFVLEEKFDFAYTEVFNVYMFAMFKYWNIPAYAVGTATCLAEDHYSFFGVAFAPSYMPVMVTGFSDKMNYYEKVKNLASFAVSKLFYIYNREMFTGEEEINAAFGENFFSAERDIAQSSFIFSNSHPFLELPNAKAPKMIEVSGIGIPEPKPLDKYWLDILNLRTDTILISFGSLAKSSKMPAQMQQGIVNAIKAMPDKTFIWKYETPEDNVIPKLDNLILSNWVPQNDLLNNKKLSLFVTHGGMNSITELAYRGIRTLCIPIFGDQMKNARLVSRAKIGIVMAKEDLIFGEKIKANILGVLENTEFKENAIRLSKMMNNRPISSKDLLVKHVEFAAQFKKLPMLDLESINQSFIVYYLLDIIVPFVLLLLLLFYISFKVTSKILSCVFGSKSFKEKRD</sequence>
<accession>A0AC35TX67</accession>
<evidence type="ECO:0000313" key="1">
    <source>
        <dbReference type="Proteomes" id="UP000095286"/>
    </source>
</evidence>
<proteinExistence type="predicted"/>
<name>A0AC35TX67_9BILA</name>
<organism evidence="1 2">
    <name type="scientific">Rhabditophanes sp. KR3021</name>
    <dbReference type="NCBI Taxonomy" id="114890"/>
    <lineage>
        <taxon>Eukaryota</taxon>
        <taxon>Metazoa</taxon>
        <taxon>Ecdysozoa</taxon>
        <taxon>Nematoda</taxon>
        <taxon>Chromadorea</taxon>
        <taxon>Rhabditida</taxon>
        <taxon>Tylenchina</taxon>
        <taxon>Panagrolaimomorpha</taxon>
        <taxon>Strongyloidoidea</taxon>
        <taxon>Alloionematidae</taxon>
        <taxon>Rhabditophanes</taxon>
    </lineage>
</organism>